<evidence type="ECO:0000313" key="1">
    <source>
        <dbReference type="EMBL" id="UPW35810.1"/>
    </source>
</evidence>
<dbReference type="EMBL" id="ON169972">
    <property type="protein sequence ID" value="UPW35810.1"/>
    <property type="molecule type" value="Genomic_DNA"/>
</dbReference>
<protein>
    <submittedName>
        <fullName evidence="1">Uncharacterized protein</fullName>
    </submittedName>
</protein>
<reference evidence="1" key="1">
    <citation type="journal article" date="2022" name="J. Appl. Microbiol.">
        <title>Bacteriophage-Antibiotic Combinations Against Multidrug-Resistant Pseudomonas aeruginosa.</title>
        <authorList>
            <person name="Holger D."/>
            <person name="Lev K.L."/>
            <person name="Kebriaei R."/>
            <person name="Morrisette T."/>
            <person name="Shah R."/>
            <person name="Alexander J."/>
            <person name="Lehman S.M."/>
            <person name="Rybak M.J."/>
        </authorList>
    </citation>
    <scope>NUCLEOTIDE SEQUENCE</scope>
</reference>
<accession>A0AAE9KTV9</accession>
<keyword evidence="2" id="KW-1185">Reference proteome</keyword>
<name>A0AAE9KTV9_9CAUD</name>
<proteinExistence type="predicted"/>
<evidence type="ECO:0000313" key="2">
    <source>
        <dbReference type="Proteomes" id="UP000831536"/>
    </source>
</evidence>
<gene>
    <name evidence="1" type="ORF">EM_008</name>
</gene>
<organism evidence="1 2">
    <name type="scientific">Pseudomonas phage EM</name>
    <dbReference type="NCBI Taxonomy" id="2936914"/>
    <lineage>
        <taxon>Viruses</taxon>
        <taxon>Duplodnaviria</taxon>
        <taxon>Heunggongvirae</taxon>
        <taxon>Uroviricota</taxon>
        <taxon>Caudoviricetes</taxon>
        <taxon>Vandenendeviridae</taxon>
        <taxon>Skurskavirinae</taxon>
        <taxon>Baldwinvirus</taxon>
        <taxon>Baldwinvirus EM</taxon>
    </lineage>
</organism>
<dbReference type="Proteomes" id="UP000831536">
    <property type="component" value="Segment"/>
</dbReference>
<sequence>MEKIEYFIRVDNRAENIAVQEWLAFALGVEFPYSAVGSHLNATALFWTSNCHGGMAAIDDRLALSYTYAVDVDEYLASDPVPRKEVEVDFFLDGGKLRVDLDSVSVKYHGPASEQAEQEAPKVSIIRKADIPAGEYSLEDLYAIIAQLEEPNAK</sequence>